<gene>
    <name evidence="2" type="ORF">IV203_000177</name>
</gene>
<sequence length="120" mass="13099">MAQGSHKLGGKSGGNASNRKRAKSAGAKKRQTVKAKTTTRKGSSNIERNKGIIEATKAINRKNERIIAAKACTAGTNFFLKDIAEKGKKEGQRQTAVRDKKQSKSNSMSDRLKDQIQKLK</sequence>
<reference evidence="2" key="2">
    <citation type="submission" date="2021-04" db="EMBL/GenBank/DDBJ databases">
        <authorList>
            <person name="Podell S."/>
        </authorList>
    </citation>
    <scope>NUCLEOTIDE SEQUENCE</scope>
    <source>
        <strain evidence="2">Hildebrandi</strain>
    </source>
</reference>
<dbReference type="AlphaFoldDB" id="A0A9K3L631"/>
<name>A0A9K3L631_9STRA</name>
<dbReference type="OrthoDB" id="45535at2759"/>
<proteinExistence type="predicted"/>
<dbReference type="Proteomes" id="UP000693970">
    <property type="component" value="Unassembled WGS sequence"/>
</dbReference>
<comment type="caution">
    <text evidence="2">The sequence shown here is derived from an EMBL/GenBank/DDBJ whole genome shotgun (WGS) entry which is preliminary data.</text>
</comment>
<evidence type="ECO:0000313" key="3">
    <source>
        <dbReference type="Proteomes" id="UP000693970"/>
    </source>
</evidence>
<feature type="compositionally biased region" description="Basic and acidic residues" evidence="1">
    <location>
        <begin position="110"/>
        <end position="120"/>
    </location>
</feature>
<feature type="compositionally biased region" description="Basic and acidic residues" evidence="1">
    <location>
        <begin position="87"/>
        <end position="102"/>
    </location>
</feature>
<keyword evidence="3" id="KW-1185">Reference proteome</keyword>
<reference evidence="2" key="1">
    <citation type="journal article" date="2021" name="Sci. Rep.">
        <title>Diploid genomic architecture of Nitzschia inconspicua, an elite biomass production diatom.</title>
        <authorList>
            <person name="Oliver A."/>
            <person name="Podell S."/>
            <person name="Pinowska A."/>
            <person name="Traller J.C."/>
            <person name="Smith S.R."/>
            <person name="McClure R."/>
            <person name="Beliaev A."/>
            <person name="Bohutskyi P."/>
            <person name="Hill E.A."/>
            <person name="Rabines A."/>
            <person name="Zheng H."/>
            <person name="Allen L.Z."/>
            <person name="Kuo A."/>
            <person name="Grigoriev I.V."/>
            <person name="Allen A.E."/>
            <person name="Hazlebeck D."/>
            <person name="Allen E.E."/>
        </authorList>
    </citation>
    <scope>NUCLEOTIDE SEQUENCE</scope>
    <source>
        <strain evidence="2">Hildebrandi</strain>
    </source>
</reference>
<evidence type="ECO:0000313" key="2">
    <source>
        <dbReference type="EMBL" id="KAG7355491.1"/>
    </source>
</evidence>
<feature type="region of interest" description="Disordered" evidence="1">
    <location>
        <begin position="1"/>
        <end position="51"/>
    </location>
</feature>
<accession>A0A9K3L631</accession>
<protein>
    <submittedName>
        <fullName evidence="2">Uncharacterized protein</fullName>
    </submittedName>
</protein>
<feature type="region of interest" description="Disordered" evidence="1">
    <location>
        <begin position="87"/>
        <end position="120"/>
    </location>
</feature>
<dbReference type="EMBL" id="JAGRRH010000015">
    <property type="protein sequence ID" value="KAG7355491.1"/>
    <property type="molecule type" value="Genomic_DNA"/>
</dbReference>
<organism evidence="2 3">
    <name type="scientific">Nitzschia inconspicua</name>
    <dbReference type="NCBI Taxonomy" id="303405"/>
    <lineage>
        <taxon>Eukaryota</taxon>
        <taxon>Sar</taxon>
        <taxon>Stramenopiles</taxon>
        <taxon>Ochrophyta</taxon>
        <taxon>Bacillariophyta</taxon>
        <taxon>Bacillariophyceae</taxon>
        <taxon>Bacillariophycidae</taxon>
        <taxon>Bacillariales</taxon>
        <taxon>Bacillariaceae</taxon>
        <taxon>Nitzschia</taxon>
    </lineage>
</organism>
<feature type="compositionally biased region" description="Basic residues" evidence="1">
    <location>
        <begin position="18"/>
        <end position="39"/>
    </location>
</feature>
<evidence type="ECO:0000256" key="1">
    <source>
        <dbReference type="SAM" id="MobiDB-lite"/>
    </source>
</evidence>